<protein>
    <submittedName>
        <fullName evidence="1">Uncharacterized protein</fullName>
    </submittedName>
</protein>
<proteinExistence type="predicted"/>
<comment type="caution">
    <text evidence="1">The sequence shown here is derived from an EMBL/GenBank/DDBJ whole genome shotgun (WGS) entry which is preliminary data.</text>
</comment>
<sequence length="58" mass="6438">AAGGLYDCHRPGGGGVPPKGLGMNHTTPWVCSQDERGFFIETYRKGIFQFIMREANHE</sequence>
<feature type="non-terminal residue" evidence="1">
    <location>
        <position position="1"/>
    </location>
</feature>
<organism evidence="1">
    <name type="scientific">marine sediment metagenome</name>
    <dbReference type="NCBI Taxonomy" id="412755"/>
    <lineage>
        <taxon>unclassified sequences</taxon>
        <taxon>metagenomes</taxon>
        <taxon>ecological metagenomes</taxon>
    </lineage>
</organism>
<reference evidence="1" key="1">
    <citation type="journal article" date="2014" name="Front. Microbiol.">
        <title>High frequency of phylogenetically diverse reductive dehalogenase-homologous genes in deep subseafloor sedimentary metagenomes.</title>
        <authorList>
            <person name="Kawai M."/>
            <person name="Futagami T."/>
            <person name="Toyoda A."/>
            <person name="Takaki Y."/>
            <person name="Nishi S."/>
            <person name="Hori S."/>
            <person name="Arai W."/>
            <person name="Tsubouchi T."/>
            <person name="Morono Y."/>
            <person name="Uchiyama I."/>
            <person name="Ito T."/>
            <person name="Fujiyama A."/>
            <person name="Inagaki F."/>
            <person name="Takami H."/>
        </authorList>
    </citation>
    <scope>NUCLEOTIDE SEQUENCE</scope>
    <source>
        <strain evidence="1">Expedition CK06-06</strain>
    </source>
</reference>
<dbReference type="EMBL" id="BARV01016734">
    <property type="protein sequence ID" value="GAI30336.1"/>
    <property type="molecule type" value="Genomic_DNA"/>
</dbReference>
<gene>
    <name evidence="1" type="ORF">S06H3_28643</name>
</gene>
<dbReference type="AlphaFoldDB" id="X1NJE0"/>
<accession>X1NJE0</accession>
<name>X1NJE0_9ZZZZ</name>
<evidence type="ECO:0000313" key="1">
    <source>
        <dbReference type="EMBL" id="GAI30336.1"/>
    </source>
</evidence>